<gene>
    <name evidence="2" type="ORF">PU1002_02706</name>
</gene>
<name>Q1V2D6_PELU1</name>
<dbReference type="Proteomes" id="UP000005306">
    <property type="component" value="Unassembled WGS sequence"/>
</dbReference>
<keyword evidence="1" id="KW-0472">Membrane</keyword>
<reference evidence="2 3" key="1">
    <citation type="submission" date="2006-04" db="EMBL/GenBank/DDBJ databases">
        <authorList>
            <person name="Giovannoni S.J."/>
            <person name="Cho J.-C."/>
            <person name="Ferriera S."/>
            <person name="Johnson J."/>
            <person name="Kravitz S."/>
            <person name="Halpern A."/>
            <person name="Remington K."/>
            <person name="Beeson K."/>
            <person name="Tran B."/>
            <person name="Rogers Y.-H."/>
            <person name="Friedman R."/>
            <person name="Venter J.C."/>
        </authorList>
    </citation>
    <scope>NUCLEOTIDE SEQUENCE [LARGE SCALE GENOMIC DNA]</scope>
    <source>
        <strain evidence="2 3">HTCC1002</strain>
    </source>
</reference>
<proteinExistence type="predicted"/>
<evidence type="ECO:0008006" key="4">
    <source>
        <dbReference type="Google" id="ProtNLM"/>
    </source>
</evidence>
<dbReference type="RefSeq" id="WP_006997179.1">
    <property type="nucleotide sequence ID" value="NZ_CH724130.1"/>
</dbReference>
<dbReference type="EMBL" id="AAPV01000001">
    <property type="protein sequence ID" value="EAS84592.1"/>
    <property type="molecule type" value="Genomic_DNA"/>
</dbReference>
<evidence type="ECO:0000313" key="3">
    <source>
        <dbReference type="Proteomes" id="UP000005306"/>
    </source>
</evidence>
<organism evidence="2 3">
    <name type="scientific">Pelagibacter ubique (strain HTCC1002)</name>
    <dbReference type="NCBI Taxonomy" id="314261"/>
    <lineage>
        <taxon>Bacteria</taxon>
        <taxon>Pseudomonadati</taxon>
        <taxon>Pseudomonadota</taxon>
        <taxon>Alphaproteobacteria</taxon>
        <taxon>Candidatus Pelagibacterales</taxon>
        <taxon>Candidatus Pelagibacteraceae</taxon>
        <taxon>Candidatus Pelagibacter</taxon>
    </lineage>
</organism>
<feature type="transmembrane region" description="Helical" evidence="1">
    <location>
        <begin position="7"/>
        <end position="27"/>
    </location>
</feature>
<evidence type="ECO:0000256" key="1">
    <source>
        <dbReference type="SAM" id="Phobius"/>
    </source>
</evidence>
<accession>Q1V2D6</accession>
<sequence length="730" mass="83265">MKKIVKILVILILTLATIVIYLSLYGVKTDKFNKEIIKNVSKINKKINLSLNEVNYLLNPLNFSINISTKNPKILLEDKSLDLKDITSNISLKSFISNQFSIDDLKISTKEIKIKDLISLTRTVEGSPQLFVLDNITKEGLISTEINLKFDSDGEIKNNYQINGTVKKAKFNIFNKVEIDDLNLLFNISNNQLTLKKIETNLNSIKLKSPLIKIEKKKDIFFVDGEVANKEQNFDIKKLKPIFGDLPNNIEIEKIDFNSVNIFSFNINKKLKLKDLKLETILNLENFQIVKNPLNLKTFLPNYAEQIKFKDHKIKIKLIKGILDIRGDGDIYIGDESEQLSYNVIKDDRKITFNTNLNIKNNPLTINFLDYKKKKGNSSEILLKGIYKKNKELILNDISITEKNNQILIKDLMFSKNFKVKDLSYIKLNYRNKNDLLNNLELKKNKSNFSINGKSFDATQLINNSMSDDESTAIFENFNSKFNIKIGTTYINKNDYTKNLAGYFTFKNNKLDKLNLASTFSNNKKMNLSIETNNQNETITKFFSNYPKPLIKRYDFIKGFEEGYLNFNSIKKDGVSNSVLIIDNFKVKEVPVFAKLLSLASLQGIADLLTGEGIRFTDFEMRYSSQKGLTNIEEMYAIGPAISILMDGYIESKKLVSLRGTLVPATTINRSIASIPLLGKILIGEKTGEGVFGVSFKIKGPPKNLSTTVNPIKTLTPRFITRTLEKIKKN</sequence>
<keyword evidence="1" id="KW-0812">Transmembrane</keyword>
<keyword evidence="1" id="KW-1133">Transmembrane helix</keyword>
<evidence type="ECO:0000313" key="2">
    <source>
        <dbReference type="EMBL" id="EAS84592.1"/>
    </source>
</evidence>
<protein>
    <recommendedName>
        <fullName evidence="4">AsmA-like C-terminal domain-containing protein</fullName>
    </recommendedName>
</protein>
<dbReference type="HOGENOM" id="CLU_379780_0_0_5"/>
<dbReference type="AlphaFoldDB" id="Q1V2D6"/>
<comment type="caution">
    <text evidence="2">The sequence shown here is derived from an EMBL/GenBank/DDBJ whole genome shotgun (WGS) entry which is preliminary data.</text>
</comment>